<accession>A0A5C3NM05</accession>
<reference evidence="1 2" key="1">
    <citation type="journal article" date="2019" name="Nat. Ecol. Evol.">
        <title>Megaphylogeny resolves global patterns of mushroom evolution.</title>
        <authorList>
            <person name="Varga T."/>
            <person name="Krizsan K."/>
            <person name="Foldi C."/>
            <person name="Dima B."/>
            <person name="Sanchez-Garcia M."/>
            <person name="Sanchez-Ramirez S."/>
            <person name="Szollosi G.J."/>
            <person name="Szarkandi J.G."/>
            <person name="Papp V."/>
            <person name="Albert L."/>
            <person name="Andreopoulos W."/>
            <person name="Angelini C."/>
            <person name="Antonin V."/>
            <person name="Barry K.W."/>
            <person name="Bougher N.L."/>
            <person name="Buchanan P."/>
            <person name="Buyck B."/>
            <person name="Bense V."/>
            <person name="Catcheside P."/>
            <person name="Chovatia M."/>
            <person name="Cooper J."/>
            <person name="Damon W."/>
            <person name="Desjardin D."/>
            <person name="Finy P."/>
            <person name="Geml J."/>
            <person name="Haridas S."/>
            <person name="Hughes K."/>
            <person name="Justo A."/>
            <person name="Karasinski D."/>
            <person name="Kautmanova I."/>
            <person name="Kiss B."/>
            <person name="Kocsube S."/>
            <person name="Kotiranta H."/>
            <person name="LaButti K.M."/>
            <person name="Lechner B.E."/>
            <person name="Liimatainen K."/>
            <person name="Lipzen A."/>
            <person name="Lukacs Z."/>
            <person name="Mihaltcheva S."/>
            <person name="Morgado L.N."/>
            <person name="Niskanen T."/>
            <person name="Noordeloos M.E."/>
            <person name="Ohm R.A."/>
            <person name="Ortiz-Santana B."/>
            <person name="Ovrebo C."/>
            <person name="Racz N."/>
            <person name="Riley R."/>
            <person name="Savchenko A."/>
            <person name="Shiryaev A."/>
            <person name="Soop K."/>
            <person name="Spirin V."/>
            <person name="Szebenyi C."/>
            <person name="Tomsovsky M."/>
            <person name="Tulloss R.E."/>
            <person name="Uehling J."/>
            <person name="Grigoriev I.V."/>
            <person name="Vagvolgyi C."/>
            <person name="Papp T."/>
            <person name="Martin F.M."/>
            <person name="Miettinen O."/>
            <person name="Hibbett D.S."/>
            <person name="Nagy L.G."/>
        </authorList>
    </citation>
    <scope>NUCLEOTIDE SEQUENCE [LARGE SCALE GENOMIC DNA]</scope>
    <source>
        <strain evidence="1 2">HHB13444</strain>
    </source>
</reference>
<dbReference type="EMBL" id="ML212875">
    <property type="protein sequence ID" value="TFK78032.1"/>
    <property type="molecule type" value="Genomic_DNA"/>
</dbReference>
<sequence length="49" mass="5943">MRAYAYNQADMYKEKRAEVEAEYDGARRKDVDSEWLNRMRSIPPYLELL</sequence>
<dbReference type="InParanoid" id="A0A5C3NM05"/>
<dbReference type="Proteomes" id="UP000308197">
    <property type="component" value="Unassembled WGS sequence"/>
</dbReference>
<proteinExistence type="predicted"/>
<protein>
    <submittedName>
        <fullName evidence="1">Uncharacterized protein</fullName>
    </submittedName>
</protein>
<dbReference type="AlphaFoldDB" id="A0A5C3NM05"/>
<organism evidence="1 2">
    <name type="scientific">Polyporus arcularius HHB13444</name>
    <dbReference type="NCBI Taxonomy" id="1314778"/>
    <lineage>
        <taxon>Eukaryota</taxon>
        <taxon>Fungi</taxon>
        <taxon>Dikarya</taxon>
        <taxon>Basidiomycota</taxon>
        <taxon>Agaricomycotina</taxon>
        <taxon>Agaricomycetes</taxon>
        <taxon>Polyporales</taxon>
        <taxon>Polyporaceae</taxon>
        <taxon>Polyporus</taxon>
    </lineage>
</organism>
<evidence type="ECO:0000313" key="2">
    <source>
        <dbReference type="Proteomes" id="UP000308197"/>
    </source>
</evidence>
<name>A0A5C3NM05_9APHY</name>
<evidence type="ECO:0000313" key="1">
    <source>
        <dbReference type="EMBL" id="TFK78032.1"/>
    </source>
</evidence>
<gene>
    <name evidence="1" type="ORF">K466DRAFT_607395</name>
</gene>
<keyword evidence="2" id="KW-1185">Reference proteome</keyword>